<evidence type="ECO:0000313" key="3">
    <source>
        <dbReference type="WBParaSite" id="ACOC_0000677001-mRNA-1"/>
    </source>
</evidence>
<dbReference type="Proteomes" id="UP000267027">
    <property type="component" value="Unassembled WGS sequence"/>
</dbReference>
<proteinExistence type="predicted"/>
<organism evidence="3">
    <name type="scientific">Angiostrongylus costaricensis</name>
    <name type="common">Nematode worm</name>
    <dbReference type="NCBI Taxonomy" id="334426"/>
    <lineage>
        <taxon>Eukaryota</taxon>
        <taxon>Metazoa</taxon>
        <taxon>Ecdysozoa</taxon>
        <taxon>Nematoda</taxon>
        <taxon>Chromadorea</taxon>
        <taxon>Rhabditida</taxon>
        <taxon>Rhabditina</taxon>
        <taxon>Rhabditomorpha</taxon>
        <taxon>Strongyloidea</taxon>
        <taxon>Metastrongylidae</taxon>
        <taxon>Angiostrongylus</taxon>
    </lineage>
</organism>
<dbReference type="EMBL" id="UYYA01003976">
    <property type="protein sequence ID" value="VDM58356.1"/>
    <property type="molecule type" value="Genomic_DNA"/>
</dbReference>
<dbReference type="WBParaSite" id="ACOC_0000677001-mRNA-1">
    <property type="protein sequence ID" value="ACOC_0000677001-mRNA-1"/>
    <property type="gene ID" value="ACOC_0000677001"/>
</dbReference>
<evidence type="ECO:0000313" key="1">
    <source>
        <dbReference type="EMBL" id="VDM58356.1"/>
    </source>
</evidence>
<name>A0A0R3PNT7_ANGCS</name>
<keyword evidence="2" id="KW-1185">Reference proteome</keyword>
<dbReference type="AlphaFoldDB" id="A0A0R3PNT7"/>
<reference evidence="1 2" key="2">
    <citation type="submission" date="2018-11" db="EMBL/GenBank/DDBJ databases">
        <authorList>
            <consortium name="Pathogen Informatics"/>
        </authorList>
    </citation>
    <scope>NUCLEOTIDE SEQUENCE [LARGE SCALE GENOMIC DNA]</scope>
    <source>
        <strain evidence="1 2">Costa Rica</strain>
    </source>
</reference>
<gene>
    <name evidence="1" type="ORF">ACOC_LOCUS6771</name>
</gene>
<accession>A0A0R3PNT7</accession>
<reference evidence="3" key="1">
    <citation type="submission" date="2017-02" db="UniProtKB">
        <authorList>
            <consortium name="WormBaseParasite"/>
        </authorList>
    </citation>
    <scope>IDENTIFICATION</scope>
</reference>
<sequence length="94" mass="11134">MRVWRLQMPFVRWRCALSAAGQLLAPKAASARVAAVSQKFGLFQADSHRHRRTPNADHIYYYLQTCPNRISDRRYYYIANEIVQIRLRSYRFAV</sequence>
<evidence type="ECO:0000313" key="2">
    <source>
        <dbReference type="Proteomes" id="UP000267027"/>
    </source>
</evidence>
<protein>
    <submittedName>
        <fullName evidence="3">Secreted protein</fullName>
    </submittedName>
</protein>